<evidence type="ECO:0000256" key="1">
    <source>
        <dbReference type="SAM" id="Phobius"/>
    </source>
</evidence>
<name>A0A1M6I279_9FIRM</name>
<keyword evidence="1" id="KW-0472">Membrane</keyword>
<keyword evidence="3" id="KW-1185">Reference proteome</keyword>
<keyword evidence="1" id="KW-1133">Transmembrane helix</keyword>
<protein>
    <submittedName>
        <fullName evidence="2">Uncharacterized protein</fullName>
    </submittedName>
</protein>
<dbReference type="Proteomes" id="UP000184442">
    <property type="component" value="Unassembled WGS sequence"/>
</dbReference>
<evidence type="ECO:0000313" key="3">
    <source>
        <dbReference type="Proteomes" id="UP000184442"/>
    </source>
</evidence>
<accession>A0A1M6I279</accession>
<dbReference type="EMBL" id="FQZS01000026">
    <property type="protein sequence ID" value="SHJ28566.1"/>
    <property type="molecule type" value="Genomic_DNA"/>
</dbReference>
<dbReference type="RefSeq" id="WP_073027199.1">
    <property type="nucleotide sequence ID" value="NZ_FQZS01000026.1"/>
</dbReference>
<sequence length="173" mass="20009">MKKLKIKQLLSFMFIVMMYFCFSGFIVYADDPFLLFENDGSTPGKWTNGEDYIDRASSLNDGPSSGNPGYFYYFRNSDDDSRELFDETTERRVVLSDFQKTLYSLGQLYINYSVDYYGWNGQGDWFRVALAYNSDSYKNGTYISDSNSNGITGTLKWKNIQKPVLNCPRTLIQ</sequence>
<reference evidence="2 3" key="1">
    <citation type="submission" date="2016-11" db="EMBL/GenBank/DDBJ databases">
        <authorList>
            <person name="Jaros S."/>
            <person name="Januszkiewicz K."/>
            <person name="Wedrychowicz H."/>
        </authorList>
    </citation>
    <scope>NUCLEOTIDE SEQUENCE [LARGE SCALE GENOMIC DNA]</scope>
    <source>
        <strain evidence="2 3">DSM 19022</strain>
    </source>
</reference>
<gene>
    <name evidence="2" type="ORF">SAMN02745176_03054</name>
</gene>
<evidence type="ECO:0000313" key="2">
    <source>
        <dbReference type="EMBL" id="SHJ28566.1"/>
    </source>
</evidence>
<dbReference type="STRING" id="1122184.SAMN02745176_03054"/>
<feature type="transmembrane region" description="Helical" evidence="1">
    <location>
        <begin position="9"/>
        <end position="29"/>
    </location>
</feature>
<proteinExistence type="predicted"/>
<dbReference type="AlphaFoldDB" id="A0A1M6I279"/>
<organism evidence="2 3">
    <name type="scientific">Lutispora thermophila DSM 19022</name>
    <dbReference type="NCBI Taxonomy" id="1122184"/>
    <lineage>
        <taxon>Bacteria</taxon>
        <taxon>Bacillati</taxon>
        <taxon>Bacillota</taxon>
        <taxon>Clostridia</taxon>
        <taxon>Lutisporales</taxon>
        <taxon>Lutisporaceae</taxon>
        <taxon>Lutispora</taxon>
    </lineage>
</organism>
<keyword evidence="1" id="KW-0812">Transmembrane</keyword>